<protein>
    <submittedName>
        <fullName evidence="2">Uncharacterized protein</fullName>
    </submittedName>
</protein>
<gene>
    <name evidence="2" type="ORF">GWA01_10440</name>
</gene>
<evidence type="ECO:0000313" key="2">
    <source>
        <dbReference type="EMBL" id="GEK93274.1"/>
    </source>
</evidence>
<accession>A0A511AYI9</accession>
<dbReference type="EMBL" id="BJUZ01000001">
    <property type="protein sequence ID" value="GEK93274.1"/>
    <property type="molecule type" value="Genomic_DNA"/>
</dbReference>
<dbReference type="Proteomes" id="UP000321230">
    <property type="component" value="Unassembled WGS sequence"/>
</dbReference>
<organism evidence="2 3">
    <name type="scientific">Gluconobacter wancherniae NBRC 103581</name>
    <dbReference type="NCBI Taxonomy" id="656744"/>
    <lineage>
        <taxon>Bacteria</taxon>
        <taxon>Pseudomonadati</taxon>
        <taxon>Pseudomonadota</taxon>
        <taxon>Alphaproteobacteria</taxon>
        <taxon>Acetobacterales</taxon>
        <taxon>Acetobacteraceae</taxon>
        <taxon>Gluconobacter</taxon>
    </lineage>
</organism>
<sequence length="100" mass="11027">MARNLVGKMFLGVLGLGLCMSGKAQARVITDWEASKLTLDALTATPVYHHPAMRHFASSHTSHSRIAYNTHHTAAVRTVAYRYHAHAGVTAAHHHTRHHT</sequence>
<feature type="chain" id="PRO_5021843749" evidence="1">
    <location>
        <begin position="27"/>
        <end position="100"/>
    </location>
</feature>
<reference evidence="2 3" key="1">
    <citation type="submission" date="2019-07" db="EMBL/GenBank/DDBJ databases">
        <title>Whole genome shotgun sequence of Gluconobacter wancherniae NBRC 103581.</title>
        <authorList>
            <person name="Hosoyama A."/>
            <person name="Uohara A."/>
            <person name="Ohji S."/>
            <person name="Ichikawa N."/>
        </authorList>
    </citation>
    <scope>NUCLEOTIDE SEQUENCE [LARGE SCALE GENOMIC DNA]</scope>
    <source>
        <strain evidence="2 3">NBRC 103581</strain>
    </source>
</reference>
<evidence type="ECO:0000313" key="3">
    <source>
        <dbReference type="Proteomes" id="UP000321230"/>
    </source>
</evidence>
<dbReference type="OrthoDB" id="7285022at2"/>
<evidence type="ECO:0000256" key="1">
    <source>
        <dbReference type="SAM" id="SignalP"/>
    </source>
</evidence>
<comment type="caution">
    <text evidence="2">The sequence shown here is derived from an EMBL/GenBank/DDBJ whole genome shotgun (WGS) entry which is preliminary data.</text>
</comment>
<dbReference type="AlphaFoldDB" id="A0A511AYI9"/>
<keyword evidence="3" id="KW-1185">Reference proteome</keyword>
<keyword evidence="1" id="KW-0732">Signal</keyword>
<proteinExistence type="predicted"/>
<name>A0A511AYI9_9PROT</name>
<feature type="signal peptide" evidence="1">
    <location>
        <begin position="1"/>
        <end position="26"/>
    </location>
</feature>